<keyword evidence="1" id="KW-1133">Transmembrane helix</keyword>
<evidence type="ECO:0000259" key="2">
    <source>
        <dbReference type="PROSITE" id="PS50930"/>
    </source>
</evidence>
<dbReference type="SMART" id="SM00850">
    <property type="entry name" value="LytTR"/>
    <property type="match status" value="1"/>
</dbReference>
<dbReference type="InterPro" id="IPR007492">
    <property type="entry name" value="LytTR_DNA-bd_dom"/>
</dbReference>
<proteinExistence type="predicted"/>
<accession>A0ABS0EGX8</accession>
<keyword evidence="1" id="KW-0472">Membrane</keyword>
<dbReference type="RefSeq" id="WP_195870800.1">
    <property type="nucleotide sequence ID" value="NZ_JADOET010000004.1"/>
</dbReference>
<evidence type="ECO:0000313" key="3">
    <source>
        <dbReference type="EMBL" id="MBF8149523.1"/>
    </source>
</evidence>
<name>A0ABS0EGX8_9FLAO</name>
<dbReference type="PROSITE" id="PS50930">
    <property type="entry name" value="HTH_LYTTR"/>
    <property type="match status" value="1"/>
</dbReference>
<gene>
    <name evidence="3" type="ORF">ITJ86_06415</name>
</gene>
<dbReference type="EMBL" id="JADOET010000004">
    <property type="protein sequence ID" value="MBF8149523.1"/>
    <property type="molecule type" value="Genomic_DNA"/>
</dbReference>
<evidence type="ECO:0000256" key="1">
    <source>
        <dbReference type="SAM" id="Phobius"/>
    </source>
</evidence>
<sequence>MKRHYPFDPLIKHHVIISILLGVWVFVFLFFTEPLDVNELSNNEKLIYLPGYGLVASFCYLLFLPFQQYLYFSFKKQWTVYSELAFILTFSIVTIIIARCYYLFIVVANEPNPYTLGYMLTTILLPAMATILPIILIGRFGFGKYYEKQLDDQKIEIKGEGNYEGLRLQLNDVISIQSSDNYIEVFYLSGNSLKKTLIRNKLSVVADEFPEFRRAHRSYLINPFHFQQWKSENGKLSVILNHHIEVPISKTYQKDIKAQINSATN</sequence>
<dbReference type="Proteomes" id="UP000611215">
    <property type="component" value="Unassembled WGS sequence"/>
</dbReference>
<evidence type="ECO:0000313" key="4">
    <source>
        <dbReference type="Proteomes" id="UP000611215"/>
    </source>
</evidence>
<feature type="transmembrane region" description="Helical" evidence="1">
    <location>
        <begin position="84"/>
        <end position="104"/>
    </location>
</feature>
<dbReference type="Pfam" id="PF04397">
    <property type="entry name" value="LytTR"/>
    <property type="match status" value="1"/>
</dbReference>
<dbReference type="Gene3D" id="2.40.50.1020">
    <property type="entry name" value="LytTr DNA-binding domain"/>
    <property type="match status" value="1"/>
</dbReference>
<comment type="caution">
    <text evidence="3">The sequence shown here is derived from an EMBL/GenBank/DDBJ whole genome shotgun (WGS) entry which is preliminary data.</text>
</comment>
<keyword evidence="4" id="KW-1185">Reference proteome</keyword>
<protein>
    <submittedName>
        <fullName evidence="3">LytTR family transcriptional regulator</fullName>
    </submittedName>
</protein>
<feature type="transmembrane region" description="Helical" evidence="1">
    <location>
        <begin position="12"/>
        <end position="31"/>
    </location>
</feature>
<keyword evidence="1" id="KW-0812">Transmembrane</keyword>
<feature type="domain" description="HTH LytTR-type" evidence="2">
    <location>
        <begin position="157"/>
        <end position="262"/>
    </location>
</feature>
<reference evidence="3 4" key="1">
    <citation type="submission" date="2020-11" db="EMBL/GenBank/DDBJ databases">
        <title>Winogradskyella marina sp. nov., isolated from marine sediment.</title>
        <authorList>
            <person name="Bo J."/>
            <person name="Wang S."/>
            <person name="Song X."/>
            <person name="Du Z."/>
        </authorList>
    </citation>
    <scope>NUCLEOTIDE SEQUENCE [LARGE SCALE GENOMIC DNA]</scope>
    <source>
        <strain evidence="3 4">F6397</strain>
    </source>
</reference>
<feature type="transmembrane region" description="Helical" evidence="1">
    <location>
        <begin position="116"/>
        <end position="138"/>
    </location>
</feature>
<feature type="transmembrane region" description="Helical" evidence="1">
    <location>
        <begin position="51"/>
        <end position="72"/>
    </location>
</feature>
<organism evidence="3 4">
    <name type="scientific">Winogradskyella marina</name>
    <dbReference type="NCBI Taxonomy" id="2785530"/>
    <lineage>
        <taxon>Bacteria</taxon>
        <taxon>Pseudomonadati</taxon>
        <taxon>Bacteroidota</taxon>
        <taxon>Flavobacteriia</taxon>
        <taxon>Flavobacteriales</taxon>
        <taxon>Flavobacteriaceae</taxon>
        <taxon>Winogradskyella</taxon>
    </lineage>
</organism>